<proteinExistence type="predicted"/>
<dbReference type="InterPro" id="IPR001173">
    <property type="entry name" value="Glyco_trans_2-like"/>
</dbReference>
<dbReference type="AlphaFoldDB" id="A0A3N0AI11"/>
<organism evidence="2 3">
    <name type="scientific">Slackia faecicanis</name>
    <dbReference type="NCBI Taxonomy" id="255723"/>
    <lineage>
        <taxon>Bacteria</taxon>
        <taxon>Bacillati</taxon>
        <taxon>Actinomycetota</taxon>
        <taxon>Coriobacteriia</taxon>
        <taxon>Eggerthellales</taxon>
        <taxon>Eggerthellaceae</taxon>
        <taxon>Slackia</taxon>
    </lineage>
</organism>
<dbReference type="CDD" id="cd00761">
    <property type="entry name" value="Glyco_tranf_GTA_type"/>
    <property type="match status" value="1"/>
</dbReference>
<evidence type="ECO:0000313" key="3">
    <source>
        <dbReference type="Proteomes" id="UP000267368"/>
    </source>
</evidence>
<accession>A0A3N0AI11</accession>
<evidence type="ECO:0000259" key="1">
    <source>
        <dbReference type="Pfam" id="PF00535"/>
    </source>
</evidence>
<dbReference type="EMBL" id="QICB01000001">
    <property type="protein sequence ID" value="RNL21421.1"/>
    <property type="molecule type" value="Genomic_DNA"/>
</dbReference>
<dbReference type="PANTHER" id="PTHR22916:SF3">
    <property type="entry name" value="UDP-GLCNAC:BETAGAL BETA-1,3-N-ACETYLGLUCOSAMINYLTRANSFERASE-LIKE PROTEIN 1"/>
    <property type="match status" value="1"/>
</dbReference>
<name>A0A3N0AI11_9ACTN</name>
<dbReference type="InterPro" id="IPR029044">
    <property type="entry name" value="Nucleotide-diphossugar_trans"/>
</dbReference>
<dbReference type="Pfam" id="PF00535">
    <property type="entry name" value="Glycos_transf_2"/>
    <property type="match status" value="1"/>
</dbReference>
<sequence>MGREGEGQARQLPLELRAPGKSFERRISAAHARRVQGRHGSRPRRFQRVRAVEEKGFPDHLRFPRTVQGGPCGEHEQGRAFQSPLLRARGRHLLAGQRPCAQDEGSVGRVVAKFSIIIPVYNVEKYLSYCLDSVRAQTYDDLEVICVDDGSTDRSARIIELHAAADPRIRLVSKENGGVSSAKNAGMREATGDYVLCVDADDALVPEACERLVRAFRETDADVVTFGANCVPACDGYPWLVDCLSPRDAVYDGFDWKILLEEKSRPFAWRTATTRAFLVDNGIAYDESLPLGEDQAFHFDVYPLARKTAFISDKLYDYRVVREGSAMRMLFDDLAGRMGKHLDIVEAVFSSWDRRGLIDLGPSRLADWSLDFLFLDIRALAPDDAQRAFARLKELYERYLEGHGDPAAGLSDPIARVYRRVLEGSAQAMPRMELWRYVAARMGRKAYVKGLVMRPFIKAKDLFRRKAGPSKKQLAGWLDGEKERAACDKRLADSLEELLLSNLE</sequence>
<protein>
    <recommendedName>
        <fullName evidence="1">Glycosyltransferase 2-like domain-containing protein</fullName>
    </recommendedName>
</protein>
<dbReference type="Gene3D" id="3.90.550.10">
    <property type="entry name" value="Spore Coat Polysaccharide Biosynthesis Protein SpsA, Chain A"/>
    <property type="match status" value="1"/>
</dbReference>
<keyword evidence="3" id="KW-1185">Reference proteome</keyword>
<comment type="caution">
    <text evidence="2">The sequence shown here is derived from an EMBL/GenBank/DDBJ whole genome shotgun (WGS) entry which is preliminary data.</text>
</comment>
<reference evidence="3" key="1">
    <citation type="submission" date="2018-05" db="EMBL/GenBank/DDBJ databases">
        <title>Genome Sequencing of selected type strains of the family Eggerthellaceae.</title>
        <authorList>
            <person name="Danylec N."/>
            <person name="Stoll D.A."/>
            <person name="Doetsch A."/>
            <person name="Huch M."/>
        </authorList>
    </citation>
    <scope>NUCLEOTIDE SEQUENCE [LARGE SCALE GENOMIC DNA]</scope>
    <source>
        <strain evidence="3">DSM 17537</strain>
    </source>
</reference>
<dbReference type="SUPFAM" id="SSF53448">
    <property type="entry name" value="Nucleotide-diphospho-sugar transferases"/>
    <property type="match status" value="1"/>
</dbReference>
<evidence type="ECO:0000313" key="2">
    <source>
        <dbReference type="EMBL" id="RNL21421.1"/>
    </source>
</evidence>
<dbReference type="PANTHER" id="PTHR22916">
    <property type="entry name" value="GLYCOSYLTRANSFERASE"/>
    <property type="match status" value="1"/>
</dbReference>
<dbReference type="Proteomes" id="UP000267368">
    <property type="component" value="Unassembled WGS sequence"/>
</dbReference>
<gene>
    <name evidence="2" type="ORF">DMP07_00805</name>
</gene>
<feature type="domain" description="Glycosyltransferase 2-like" evidence="1">
    <location>
        <begin position="115"/>
        <end position="230"/>
    </location>
</feature>
<dbReference type="GO" id="GO:0016758">
    <property type="term" value="F:hexosyltransferase activity"/>
    <property type="evidence" value="ECO:0007669"/>
    <property type="project" value="UniProtKB-ARBA"/>
</dbReference>